<dbReference type="SUPFAM" id="SSF103647">
    <property type="entry name" value="TSP type-3 repeat"/>
    <property type="match status" value="1"/>
</dbReference>
<dbReference type="InterPro" id="IPR006665">
    <property type="entry name" value="OmpA-like"/>
</dbReference>
<dbReference type="Pfam" id="PF00691">
    <property type="entry name" value="OmpA"/>
    <property type="match status" value="1"/>
</dbReference>
<name>A0A1M7ZIK7_9BACT</name>
<dbReference type="Gene3D" id="3.30.1330.60">
    <property type="entry name" value="OmpA-like domain"/>
    <property type="match status" value="1"/>
</dbReference>
<dbReference type="GO" id="GO:0007155">
    <property type="term" value="P:cell adhesion"/>
    <property type="evidence" value="ECO:0007669"/>
    <property type="project" value="InterPro"/>
</dbReference>
<evidence type="ECO:0000256" key="7">
    <source>
        <dbReference type="SAM" id="SignalP"/>
    </source>
</evidence>
<dbReference type="InterPro" id="IPR036737">
    <property type="entry name" value="OmpA-like_sf"/>
</dbReference>
<dbReference type="GO" id="GO:0005509">
    <property type="term" value="F:calcium ion binding"/>
    <property type="evidence" value="ECO:0007669"/>
    <property type="project" value="InterPro"/>
</dbReference>
<evidence type="ECO:0000313" key="10">
    <source>
        <dbReference type="Proteomes" id="UP000184609"/>
    </source>
</evidence>
<dbReference type="InterPro" id="IPR006690">
    <property type="entry name" value="OMPA-like_CS"/>
</dbReference>
<dbReference type="PRINTS" id="PR01021">
    <property type="entry name" value="OMPADOMAIN"/>
</dbReference>
<dbReference type="GO" id="GO:0009279">
    <property type="term" value="C:cell outer membrane"/>
    <property type="evidence" value="ECO:0007669"/>
    <property type="project" value="UniProtKB-SubCell"/>
</dbReference>
<feature type="chain" id="PRO_5012410220" evidence="7">
    <location>
        <begin position="20"/>
        <end position="430"/>
    </location>
</feature>
<organism evidence="9 10">
    <name type="scientific">Algoriphagus zhangzhouensis</name>
    <dbReference type="NCBI Taxonomy" id="1073327"/>
    <lineage>
        <taxon>Bacteria</taxon>
        <taxon>Pseudomonadati</taxon>
        <taxon>Bacteroidota</taxon>
        <taxon>Cytophagia</taxon>
        <taxon>Cytophagales</taxon>
        <taxon>Cyclobacteriaceae</taxon>
        <taxon>Algoriphagus</taxon>
    </lineage>
</organism>
<keyword evidence="3 5" id="KW-0472">Membrane</keyword>
<keyword evidence="10" id="KW-1185">Reference proteome</keyword>
<feature type="domain" description="OmpA-like" evidence="8">
    <location>
        <begin position="317"/>
        <end position="430"/>
    </location>
</feature>
<dbReference type="Gene3D" id="4.10.1080.10">
    <property type="entry name" value="TSP type-3 repeat"/>
    <property type="match status" value="1"/>
</dbReference>
<dbReference type="PANTHER" id="PTHR30329:SF21">
    <property type="entry name" value="LIPOPROTEIN YIAD-RELATED"/>
    <property type="match status" value="1"/>
</dbReference>
<evidence type="ECO:0000256" key="1">
    <source>
        <dbReference type="ARBA" id="ARBA00004442"/>
    </source>
</evidence>
<evidence type="ECO:0000256" key="2">
    <source>
        <dbReference type="ARBA" id="ARBA00022729"/>
    </source>
</evidence>
<dbReference type="PROSITE" id="PS01068">
    <property type="entry name" value="OMPA_1"/>
    <property type="match status" value="1"/>
</dbReference>
<evidence type="ECO:0000256" key="3">
    <source>
        <dbReference type="ARBA" id="ARBA00023136"/>
    </source>
</evidence>
<dbReference type="Proteomes" id="UP000184609">
    <property type="component" value="Unassembled WGS sequence"/>
</dbReference>
<dbReference type="PANTHER" id="PTHR30329">
    <property type="entry name" value="STATOR ELEMENT OF FLAGELLAR MOTOR COMPLEX"/>
    <property type="match status" value="1"/>
</dbReference>
<evidence type="ECO:0000256" key="5">
    <source>
        <dbReference type="PROSITE-ProRule" id="PRU00473"/>
    </source>
</evidence>
<evidence type="ECO:0000256" key="6">
    <source>
        <dbReference type="SAM" id="MobiDB-lite"/>
    </source>
</evidence>
<dbReference type="OrthoDB" id="1522982at2"/>
<dbReference type="InterPro" id="IPR028974">
    <property type="entry name" value="TSP_type-3_rpt"/>
</dbReference>
<protein>
    <submittedName>
        <fullName evidence="9">OmpA-OmpF porin, OOP family</fullName>
    </submittedName>
</protein>
<proteinExistence type="predicted"/>
<dbReference type="EMBL" id="FRXN01000006">
    <property type="protein sequence ID" value="SHO64662.1"/>
    <property type="molecule type" value="Genomic_DNA"/>
</dbReference>
<comment type="subcellular location">
    <subcellularLocation>
        <location evidence="1">Cell outer membrane</location>
    </subcellularLocation>
</comment>
<dbReference type="SUPFAM" id="SSF103088">
    <property type="entry name" value="OmpA-like"/>
    <property type="match status" value="1"/>
</dbReference>
<keyword evidence="2 7" id="KW-0732">Signal</keyword>
<accession>A0A1M7ZIK7</accession>
<feature type="signal peptide" evidence="7">
    <location>
        <begin position="1"/>
        <end position="19"/>
    </location>
</feature>
<gene>
    <name evidence="9" type="ORF">SAMN04488108_3570</name>
</gene>
<dbReference type="InterPro" id="IPR003367">
    <property type="entry name" value="Thrombospondin_3-like_rpt"/>
</dbReference>
<dbReference type="AlphaFoldDB" id="A0A1M7ZIK7"/>
<feature type="region of interest" description="Disordered" evidence="6">
    <location>
        <begin position="410"/>
        <end position="430"/>
    </location>
</feature>
<dbReference type="InterPro" id="IPR006664">
    <property type="entry name" value="OMP_bac"/>
</dbReference>
<evidence type="ECO:0000259" key="8">
    <source>
        <dbReference type="PROSITE" id="PS51123"/>
    </source>
</evidence>
<dbReference type="InterPro" id="IPR050330">
    <property type="entry name" value="Bact_OuterMem_StrucFunc"/>
</dbReference>
<keyword evidence="4" id="KW-0998">Cell outer membrane</keyword>
<dbReference type="CDD" id="cd07185">
    <property type="entry name" value="OmpA_C-like"/>
    <property type="match status" value="1"/>
</dbReference>
<dbReference type="PROSITE" id="PS51123">
    <property type="entry name" value="OMPA_2"/>
    <property type="match status" value="1"/>
</dbReference>
<evidence type="ECO:0000256" key="4">
    <source>
        <dbReference type="ARBA" id="ARBA00023237"/>
    </source>
</evidence>
<dbReference type="RefSeq" id="WP_073573186.1">
    <property type="nucleotide sequence ID" value="NZ_FRXN01000006.1"/>
</dbReference>
<dbReference type="Pfam" id="PF02412">
    <property type="entry name" value="TSP_3"/>
    <property type="match status" value="2"/>
</dbReference>
<sequence>MRKLFILLSLIGISQASFAQKDFNQWSIEANAGFNKAMAPLSPDYYSPSLNIGHVDLGLRYMINEYFGFKGDLGLGTFSETKNKSPKFTTHYVRMDLQGVVNFGKMLSFDSFSKRLGFLGHLGAGFGRMSFEDAIIKNGPDYHYNIISGLTGQFRLSEKISLSGDISMITNGRQTYTFDGNYYNADIQPSDPTQNPMVHAMGNWWTGTLGLSFYLGSKDQHADWYLASEKYATKEELSSQINGIKDMLKDSDGDGVPDYLDKEPNTPNGARVNSTGITLDSDGDGIADHLDSCPFLPGPANTNGCPVEEIIEQVDYLRKAINDNYLNIYFAFDSSKPLDYSISSIQFVSNFLIKNPGVQLEVKGYADELGPEDYNMKLSERRAKAVYDLLIASGIDVSRLSYKGFGEDTSVDKTSEGARQMSRRTSFEVK</sequence>
<evidence type="ECO:0000313" key="9">
    <source>
        <dbReference type="EMBL" id="SHO64662.1"/>
    </source>
</evidence>
<reference evidence="10" key="1">
    <citation type="submission" date="2016-12" db="EMBL/GenBank/DDBJ databases">
        <authorList>
            <person name="Varghese N."/>
            <person name="Submissions S."/>
        </authorList>
    </citation>
    <scope>NUCLEOTIDE SEQUENCE [LARGE SCALE GENOMIC DNA]</scope>
    <source>
        <strain evidence="10">DSM 25035</strain>
    </source>
</reference>
<dbReference type="STRING" id="1073327.SAMN04488108_3570"/>